<evidence type="ECO:0000256" key="1">
    <source>
        <dbReference type="SAM" id="Coils"/>
    </source>
</evidence>
<protein>
    <recommendedName>
        <fullName evidence="5">Copper transporter</fullName>
    </recommendedName>
</protein>
<proteinExistence type="predicted"/>
<comment type="caution">
    <text evidence="3">The sequence shown here is derived from an EMBL/GenBank/DDBJ whole genome shotgun (WGS) entry which is preliminary data.</text>
</comment>
<dbReference type="OrthoDB" id="2382049at2"/>
<evidence type="ECO:0008006" key="5">
    <source>
        <dbReference type="Google" id="ProtNLM"/>
    </source>
</evidence>
<evidence type="ECO:0000313" key="3">
    <source>
        <dbReference type="EMBL" id="KAF1086515.1"/>
    </source>
</evidence>
<accession>A0A9D3AXB5</accession>
<organism evidence="3 4">
    <name type="scientific">Sporotomaculum syntrophicum</name>
    <dbReference type="NCBI Taxonomy" id="182264"/>
    <lineage>
        <taxon>Bacteria</taxon>
        <taxon>Bacillati</taxon>
        <taxon>Bacillota</taxon>
        <taxon>Clostridia</taxon>
        <taxon>Eubacteriales</taxon>
        <taxon>Desulfallaceae</taxon>
        <taxon>Sporotomaculum</taxon>
    </lineage>
</organism>
<keyword evidence="1" id="KW-0175">Coiled coil</keyword>
<keyword evidence="4" id="KW-1185">Reference proteome</keyword>
<dbReference type="Proteomes" id="UP000798488">
    <property type="component" value="Unassembled WGS sequence"/>
</dbReference>
<dbReference type="EMBL" id="LSRS01000001">
    <property type="protein sequence ID" value="KAF1086515.1"/>
    <property type="molecule type" value="Genomic_DNA"/>
</dbReference>
<name>A0A9D3AXB5_9FIRM</name>
<evidence type="ECO:0000256" key="2">
    <source>
        <dbReference type="SAM" id="Phobius"/>
    </source>
</evidence>
<gene>
    <name evidence="3" type="ORF">SPSYN_00234</name>
</gene>
<keyword evidence="2" id="KW-1133">Transmembrane helix</keyword>
<feature type="transmembrane region" description="Helical" evidence="2">
    <location>
        <begin position="7"/>
        <end position="30"/>
    </location>
</feature>
<dbReference type="InterPro" id="IPR021522">
    <property type="entry name" value="MctB"/>
</dbReference>
<feature type="coiled-coil region" evidence="1">
    <location>
        <begin position="43"/>
        <end position="70"/>
    </location>
</feature>
<dbReference type="Pfam" id="PF11382">
    <property type="entry name" value="MctB"/>
    <property type="match status" value="1"/>
</dbReference>
<reference evidence="3" key="1">
    <citation type="submission" date="2016-02" db="EMBL/GenBank/DDBJ databases">
        <title>Draft Genome Sequence of Sporotomaculum syntrophicum Strain FB, a Syntrophic Benzoate Degrader.</title>
        <authorList>
            <person name="Nobu M.K."/>
            <person name="Narihiro T."/>
            <person name="Qiu Y.-L."/>
            <person name="Ohashi A."/>
            <person name="Liu W.-T."/>
            <person name="Yuji S."/>
        </authorList>
    </citation>
    <scope>NUCLEOTIDE SEQUENCE</scope>
    <source>
        <strain evidence="3">FB</strain>
    </source>
</reference>
<dbReference type="RefSeq" id="WP_161820668.1">
    <property type="nucleotide sequence ID" value="NZ_LSRS01000001.1"/>
</dbReference>
<keyword evidence="2" id="KW-0812">Transmembrane</keyword>
<evidence type="ECO:0000313" key="4">
    <source>
        <dbReference type="Proteomes" id="UP000798488"/>
    </source>
</evidence>
<keyword evidence="2" id="KW-0472">Membrane</keyword>
<dbReference type="GO" id="GO:0016020">
    <property type="term" value="C:membrane"/>
    <property type="evidence" value="ECO:0007669"/>
    <property type="project" value="InterPro"/>
</dbReference>
<sequence>MIIDYKYHIASLVAVFLALGIGILIGSTLLGNDALIDYQKQVTNGLENQLQTLREANEIVQARANTLETDANIHKEFEKQVLPVLTAGRLAGKTFAIVELNNFGFPPELTEVIKNAGGRVSSITSVNAIEDEKQVITTLQQELVWPVATGDELYKRLGIEIANCLTTGENEAVTGYLVEKGLLKTNGEYGIPVDGLIIVGGSYSEEDRNMHADISLIDYYKELNIPVVGVEETDVISSSMKEYQHKHISTVDNIDTIPGQMAMVLALSGQPGHYGVKSTAQKLMPDLQGQGA</sequence>
<dbReference type="GO" id="GO:0055070">
    <property type="term" value="P:copper ion homeostasis"/>
    <property type="evidence" value="ECO:0007669"/>
    <property type="project" value="InterPro"/>
</dbReference>
<dbReference type="AlphaFoldDB" id="A0A9D3AXB5"/>